<dbReference type="Proteomes" id="UP000704068">
    <property type="component" value="Unassembled WGS sequence"/>
</dbReference>
<name>A0A929RXB2_9BACT</name>
<keyword evidence="2" id="KW-1003">Cell membrane</keyword>
<evidence type="ECO:0000313" key="8">
    <source>
        <dbReference type="EMBL" id="MBF0970416.1"/>
    </source>
</evidence>
<feature type="transmembrane region" description="Helical" evidence="6">
    <location>
        <begin position="14"/>
        <end position="37"/>
    </location>
</feature>
<dbReference type="Gene3D" id="3.30.70.120">
    <property type="match status" value="1"/>
</dbReference>
<dbReference type="RefSeq" id="WP_303763825.1">
    <property type="nucleotide sequence ID" value="NZ_JABZGR010000012.1"/>
</dbReference>
<dbReference type="Pfam" id="PF10035">
    <property type="entry name" value="DUF2179"/>
    <property type="match status" value="1"/>
</dbReference>
<feature type="transmembrane region" description="Helical" evidence="6">
    <location>
        <begin position="128"/>
        <end position="148"/>
    </location>
</feature>
<evidence type="ECO:0000256" key="3">
    <source>
        <dbReference type="ARBA" id="ARBA00022692"/>
    </source>
</evidence>
<keyword evidence="5 6" id="KW-0472">Membrane</keyword>
<evidence type="ECO:0000256" key="5">
    <source>
        <dbReference type="ARBA" id="ARBA00023136"/>
    </source>
</evidence>
<sequence>MELRQSIQHQIKDYLIITLGLIIYSISVTCFILPYEITTGGVIGFGSVIFYATGFPIQASFFILNVMLLILAIRTLGWRFCLKTIYAVIVLTVLLDLVQKFMLHYGAVHSAEFVLSPKGFPQIVKNDAFMSSLLGATLNGIALGIVLLNNGSTGGTDVVAAVVNKYKDITLGQILMFIDIFIVSSSIFVSGTSVSILLCSYCTLIVTSLMVDYVMDRGRQSVQFFIFSQKYEELANAITKTHRGVTVIDGEGWFTHTERKVLILLVKRRESTNIFRLIQSIDPQAFVSQTKVIGVFGEGFDRIRAKAKKPTPVNDDALKEQESIEVATKVVDKPLE</sequence>
<gene>
    <name evidence="8" type="ORF">HXK21_05180</name>
</gene>
<evidence type="ECO:0000256" key="6">
    <source>
        <dbReference type="SAM" id="Phobius"/>
    </source>
</evidence>
<dbReference type="PANTHER" id="PTHR33545">
    <property type="entry name" value="UPF0750 MEMBRANE PROTEIN YITT-RELATED"/>
    <property type="match status" value="1"/>
</dbReference>
<keyword evidence="4 6" id="KW-1133">Transmembrane helix</keyword>
<accession>A0A929RXB2</accession>
<dbReference type="AlphaFoldDB" id="A0A929RXB2"/>
<comment type="caution">
    <text evidence="8">The sequence shown here is derived from an EMBL/GenBank/DDBJ whole genome shotgun (WGS) entry which is preliminary data.</text>
</comment>
<dbReference type="InterPro" id="IPR019264">
    <property type="entry name" value="DUF2179"/>
</dbReference>
<dbReference type="EMBL" id="JABZGR010000012">
    <property type="protein sequence ID" value="MBF0970416.1"/>
    <property type="molecule type" value="Genomic_DNA"/>
</dbReference>
<feature type="transmembrane region" description="Helical" evidence="6">
    <location>
        <begin position="169"/>
        <end position="188"/>
    </location>
</feature>
<reference evidence="8" key="1">
    <citation type="submission" date="2020-04" db="EMBL/GenBank/DDBJ databases">
        <title>Deep metagenomics examines the oral microbiome during advanced dental caries in children, revealing novel taxa and co-occurrences with host molecules.</title>
        <authorList>
            <person name="Baker J.L."/>
            <person name="Morton J.T."/>
            <person name="Dinis M."/>
            <person name="Alvarez R."/>
            <person name="Tran N.C."/>
            <person name="Knight R."/>
            <person name="Edlund A."/>
        </authorList>
    </citation>
    <scope>NUCLEOTIDE SEQUENCE</scope>
    <source>
        <strain evidence="8">JCVI_34_bin.1</strain>
    </source>
</reference>
<feature type="transmembrane region" description="Helical" evidence="6">
    <location>
        <begin position="194"/>
        <end position="215"/>
    </location>
</feature>
<dbReference type="PIRSF" id="PIRSF006483">
    <property type="entry name" value="Membrane_protein_YitT"/>
    <property type="match status" value="1"/>
</dbReference>
<dbReference type="InterPro" id="IPR051461">
    <property type="entry name" value="UPF0750_membrane"/>
</dbReference>
<feature type="transmembrane region" description="Helical" evidence="6">
    <location>
        <begin position="49"/>
        <end position="73"/>
    </location>
</feature>
<feature type="transmembrane region" description="Helical" evidence="6">
    <location>
        <begin position="85"/>
        <end position="108"/>
    </location>
</feature>
<dbReference type="InterPro" id="IPR015867">
    <property type="entry name" value="N-reg_PII/ATP_PRibTrfase_C"/>
</dbReference>
<organism evidence="8 9">
    <name type="scientific">Alloprevotella tannerae</name>
    <dbReference type="NCBI Taxonomy" id="76122"/>
    <lineage>
        <taxon>Bacteria</taxon>
        <taxon>Pseudomonadati</taxon>
        <taxon>Bacteroidota</taxon>
        <taxon>Bacteroidia</taxon>
        <taxon>Bacteroidales</taxon>
        <taxon>Prevotellaceae</taxon>
        <taxon>Alloprevotella</taxon>
    </lineage>
</organism>
<dbReference type="Pfam" id="PF02588">
    <property type="entry name" value="YitT_membrane"/>
    <property type="match status" value="1"/>
</dbReference>
<dbReference type="InterPro" id="IPR003740">
    <property type="entry name" value="YitT"/>
</dbReference>
<dbReference type="CDD" id="cd16380">
    <property type="entry name" value="YitT_C"/>
    <property type="match status" value="1"/>
</dbReference>
<keyword evidence="3 6" id="KW-0812">Transmembrane</keyword>
<comment type="subcellular location">
    <subcellularLocation>
        <location evidence="1">Cell membrane</location>
        <topology evidence="1">Multi-pass membrane protein</topology>
    </subcellularLocation>
</comment>
<evidence type="ECO:0000256" key="2">
    <source>
        <dbReference type="ARBA" id="ARBA00022475"/>
    </source>
</evidence>
<feature type="domain" description="DUF2179" evidence="7">
    <location>
        <begin position="243"/>
        <end position="297"/>
    </location>
</feature>
<evidence type="ECO:0000256" key="1">
    <source>
        <dbReference type="ARBA" id="ARBA00004651"/>
    </source>
</evidence>
<dbReference type="GO" id="GO:0005886">
    <property type="term" value="C:plasma membrane"/>
    <property type="evidence" value="ECO:0007669"/>
    <property type="project" value="UniProtKB-SubCell"/>
</dbReference>
<proteinExistence type="predicted"/>
<evidence type="ECO:0000313" key="9">
    <source>
        <dbReference type="Proteomes" id="UP000704068"/>
    </source>
</evidence>
<evidence type="ECO:0000256" key="4">
    <source>
        <dbReference type="ARBA" id="ARBA00022989"/>
    </source>
</evidence>
<dbReference type="PANTHER" id="PTHR33545:SF5">
    <property type="entry name" value="UPF0750 MEMBRANE PROTEIN YITT"/>
    <property type="match status" value="1"/>
</dbReference>
<protein>
    <submittedName>
        <fullName evidence="8">YitT family protein</fullName>
    </submittedName>
</protein>
<evidence type="ECO:0000259" key="7">
    <source>
        <dbReference type="Pfam" id="PF10035"/>
    </source>
</evidence>